<dbReference type="Gene3D" id="2.60.40.790">
    <property type="match status" value="1"/>
</dbReference>
<evidence type="ECO:0000256" key="3">
    <source>
        <dbReference type="ARBA" id="ARBA00022821"/>
    </source>
</evidence>
<dbReference type="AlphaFoldDB" id="A0A9Q1RRS9"/>
<dbReference type="SUPFAM" id="SSF49764">
    <property type="entry name" value="HSP20-like chaperones"/>
    <property type="match status" value="1"/>
</dbReference>
<dbReference type="EMBL" id="JAJAGQ010000003">
    <property type="protein sequence ID" value="KAJ8568366.1"/>
    <property type="molecule type" value="Genomic_DNA"/>
</dbReference>
<dbReference type="Pfam" id="PF00011">
    <property type="entry name" value="HSP20"/>
    <property type="match status" value="1"/>
</dbReference>
<organism evidence="9 10">
    <name type="scientific">Anisodus acutangulus</name>
    <dbReference type="NCBI Taxonomy" id="402998"/>
    <lineage>
        <taxon>Eukaryota</taxon>
        <taxon>Viridiplantae</taxon>
        <taxon>Streptophyta</taxon>
        <taxon>Embryophyta</taxon>
        <taxon>Tracheophyta</taxon>
        <taxon>Spermatophyta</taxon>
        <taxon>Magnoliopsida</taxon>
        <taxon>eudicotyledons</taxon>
        <taxon>Gunneridae</taxon>
        <taxon>Pentapetalae</taxon>
        <taxon>asterids</taxon>
        <taxon>lamiids</taxon>
        <taxon>Solanales</taxon>
        <taxon>Solanaceae</taxon>
        <taxon>Solanoideae</taxon>
        <taxon>Hyoscyameae</taxon>
        <taxon>Anisodus</taxon>
    </lineage>
</organism>
<dbReference type="OrthoDB" id="1431247at2759"/>
<evidence type="ECO:0000256" key="7">
    <source>
        <dbReference type="SAM" id="Phobius"/>
    </source>
</evidence>
<name>A0A9Q1RRS9_9SOLA</name>
<evidence type="ECO:0000256" key="5">
    <source>
        <dbReference type="RuleBase" id="RU003616"/>
    </source>
</evidence>
<dbReference type="GO" id="GO:0005886">
    <property type="term" value="C:plasma membrane"/>
    <property type="evidence" value="ECO:0007669"/>
    <property type="project" value="UniProtKB-SubCell"/>
</dbReference>
<evidence type="ECO:0000256" key="2">
    <source>
        <dbReference type="ARBA" id="ARBA00022475"/>
    </source>
</evidence>
<keyword evidence="3" id="KW-0611">Plant defense</keyword>
<evidence type="ECO:0000313" key="9">
    <source>
        <dbReference type="EMBL" id="KAJ8568366.1"/>
    </source>
</evidence>
<dbReference type="CDD" id="cd06464">
    <property type="entry name" value="ACD_sHsps-like"/>
    <property type="match status" value="1"/>
</dbReference>
<proteinExistence type="inferred from homology"/>
<evidence type="ECO:0000259" key="8">
    <source>
        <dbReference type="PROSITE" id="PS01031"/>
    </source>
</evidence>
<comment type="caution">
    <text evidence="9">The sequence shown here is derived from an EMBL/GenBank/DDBJ whole genome shotgun (WGS) entry which is preliminary data.</text>
</comment>
<dbReference type="PROSITE" id="PS01031">
    <property type="entry name" value="SHSP"/>
    <property type="match status" value="1"/>
</dbReference>
<accession>A0A9Q1RRS9</accession>
<dbReference type="PANTHER" id="PTHR43670">
    <property type="entry name" value="HEAT SHOCK PROTEIN 26"/>
    <property type="match status" value="1"/>
</dbReference>
<comment type="subcellular location">
    <subcellularLocation>
        <location evidence="1">Cell membrane</location>
        <topology evidence="1">Single-pass membrane protein</topology>
    </subcellularLocation>
</comment>
<evidence type="ECO:0000256" key="4">
    <source>
        <dbReference type="PROSITE-ProRule" id="PRU00285"/>
    </source>
</evidence>
<keyword evidence="10" id="KW-1185">Reference proteome</keyword>
<dbReference type="PANTHER" id="PTHR43670:SF126">
    <property type="entry name" value="INACTIVE PROTEIN RESTRICTED TEV MOVEMENT 2-LIKE ISOFORM X1"/>
    <property type="match status" value="1"/>
</dbReference>
<feature type="region of interest" description="Disordered" evidence="6">
    <location>
        <begin position="104"/>
        <end position="191"/>
    </location>
</feature>
<gene>
    <name evidence="9" type="ORF">K7X08_027899</name>
</gene>
<dbReference type="GO" id="GO:0006952">
    <property type="term" value="P:defense response"/>
    <property type="evidence" value="ECO:0007669"/>
    <property type="project" value="UniProtKB-KW"/>
</dbReference>
<keyword evidence="7" id="KW-0812">Transmembrane</keyword>
<evidence type="ECO:0000256" key="6">
    <source>
        <dbReference type="SAM" id="MobiDB-lite"/>
    </source>
</evidence>
<sequence>MDSKEAAATQVYEDFVPTTELVQEQDSDTLLLDLTGYKKEQMRVQVTKTGILKISGQRPVIGQNKELRFQKDFPVSENCDKTKISAKFENGILYVKQPKLITSSEKKDQEMPAPNSQQPKKPADEPQPKKDEEQAKGKETTPTPTEELLKQQANANKPEKEEANTKESKDLPEQTPAEKTGTNRPSYESKIENNAMIGSATALAEKLKMPRKVINMTLIALLVLGIGLYISNMMKSNNYKAEEWRVSSSNQN</sequence>
<keyword evidence="2" id="KW-1003">Cell membrane</keyword>
<protein>
    <recommendedName>
        <fullName evidence="8">SHSP domain-containing protein</fullName>
    </recommendedName>
</protein>
<feature type="transmembrane region" description="Helical" evidence="7">
    <location>
        <begin position="213"/>
        <end position="230"/>
    </location>
</feature>
<dbReference type="GO" id="GO:0034605">
    <property type="term" value="P:cellular response to heat"/>
    <property type="evidence" value="ECO:0007669"/>
    <property type="project" value="TreeGrafter"/>
</dbReference>
<feature type="compositionally biased region" description="Basic and acidic residues" evidence="6">
    <location>
        <begin position="121"/>
        <end position="139"/>
    </location>
</feature>
<reference evidence="10" key="1">
    <citation type="journal article" date="2023" name="Proc. Natl. Acad. Sci. U.S.A.">
        <title>Genomic and structural basis for evolution of tropane alkaloid biosynthesis.</title>
        <authorList>
            <person name="Wanga Y.-J."/>
            <person name="Taina T."/>
            <person name="Yua J.-Y."/>
            <person name="Lia J."/>
            <person name="Xua B."/>
            <person name="Chenc J."/>
            <person name="D'Auriad J.C."/>
            <person name="Huanga J.-P."/>
            <person name="Huanga S.-X."/>
        </authorList>
    </citation>
    <scope>NUCLEOTIDE SEQUENCE [LARGE SCALE GENOMIC DNA]</scope>
    <source>
        <strain evidence="10">cv. KIB-2019</strain>
    </source>
</reference>
<dbReference type="InterPro" id="IPR002068">
    <property type="entry name" value="A-crystallin/Hsp20_dom"/>
</dbReference>
<keyword evidence="7" id="KW-1133">Transmembrane helix</keyword>
<feature type="domain" description="SHSP" evidence="8">
    <location>
        <begin position="10"/>
        <end position="114"/>
    </location>
</feature>
<evidence type="ECO:0000256" key="1">
    <source>
        <dbReference type="ARBA" id="ARBA00004162"/>
    </source>
</evidence>
<keyword evidence="7" id="KW-0472">Membrane</keyword>
<evidence type="ECO:0000313" key="10">
    <source>
        <dbReference type="Proteomes" id="UP001152561"/>
    </source>
</evidence>
<dbReference type="InterPro" id="IPR008978">
    <property type="entry name" value="HSP20-like_chaperone"/>
</dbReference>
<comment type="similarity">
    <text evidence="4 5">Belongs to the small heat shock protein (HSP20) family.</text>
</comment>
<dbReference type="Proteomes" id="UP001152561">
    <property type="component" value="Unassembled WGS sequence"/>
</dbReference>
<feature type="compositionally biased region" description="Basic and acidic residues" evidence="6">
    <location>
        <begin position="157"/>
        <end position="172"/>
    </location>
</feature>